<protein>
    <recommendedName>
        <fullName evidence="2">Histidine kinase/HSP90-like ATPase domain-containing protein</fullName>
    </recommendedName>
</protein>
<dbReference type="Proteomes" id="UP001501195">
    <property type="component" value="Unassembled WGS sequence"/>
</dbReference>
<evidence type="ECO:0000256" key="1">
    <source>
        <dbReference type="ARBA" id="ARBA00022527"/>
    </source>
</evidence>
<organism evidence="3 4">
    <name type="scientific">Kineococcus glutinatus</name>
    <dbReference type="NCBI Taxonomy" id="1070872"/>
    <lineage>
        <taxon>Bacteria</taxon>
        <taxon>Bacillati</taxon>
        <taxon>Actinomycetota</taxon>
        <taxon>Actinomycetes</taxon>
        <taxon>Kineosporiales</taxon>
        <taxon>Kineosporiaceae</taxon>
        <taxon>Kineococcus</taxon>
    </lineage>
</organism>
<dbReference type="Pfam" id="PF13581">
    <property type="entry name" value="HATPase_c_2"/>
    <property type="match status" value="1"/>
</dbReference>
<dbReference type="InterPro" id="IPR050267">
    <property type="entry name" value="Anti-sigma-factor_SerPK"/>
</dbReference>
<dbReference type="RefSeq" id="WP_345712584.1">
    <property type="nucleotide sequence ID" value="NZ_BAABIL010000322.1"/>
</dbReference>
<proteinExistence type="predicted"/>
<evidence type="ECO:0000313" key="4">
    <source>
        <dbReference type="Proteomes" id="UP001501195"/>
    </source>
</evidence>
<dbReference type="CDD" id="cd16936">
    <property type="entry name" value="HATPase_RsbW-like"/>
    <property type="match status" value="1"/>
</dbReference>
<comment type="caution">
    <text evidence="3">The sequence shown here is derived from an EMBL/GenBank/DDBJ whole genome shotgun (WGS) entry which is preliminary data.</text>
</comment>
<sequence>MGEVVSEPLSLDPVAQAVSAARRYVRAALDGIDAGALEECAELGVSELVTNAVLHGRTALTVTVRRMPSGRVRIEVSDNSPVPPRQRRFDLAATTGRGLRLVDSASHDWGIEPFPPERGRGKTVWFEPREDPTAAGFPDLAGLEDLDVSALR</sequence>
<keyword evidence="1" id="KW-0723">Serine/threonine-protein kinase</keyword>
<feature type="domain" description="Histidine kinase/HSP90-like ATPase" evidence="2">
    <location>
        <begin position="16"/>
        <end position="111"/>
    </location>
</feature>
<accession>A0ABP9HXM0</accession>
<dbReference type="InterPro" id="IPR003594">
    <property type="entry name" value="HATPase_dom"/>
</dbReference>
<dbReference type="SUPFAM" id="SSF55874">
    <property type="entry name" value="ATPase domain of HSP90 chaperone/DNA topoisomerase II/histidine kinase"/>
    <property type="match status" value="1"/>
</dbReference>
<dbReference type="InterPro" id="IPR036890">
    <property type="entry name" value="HATPase_C_sf"/>
</dbReference>
<gene>
    <name evidence="3" type="ORF">GCM10023225_21940</name>
</gene>
<dbReference type="EMBL" id="BAABIL010000322">
    <property type="protein sequence ID" value="GAA4981544.1"/>
    <property type="molecule type" value="Genomic_DNA"/>
</dbReference>
<evidence type="ECO:0000313" key="3">
    <source>
        <dbReference type="EMBL" id="GAA4981544.1"/>
    </source>
</evidence>
<reference evidence="4" key="1">
    <citation type="journal article" date="2019" name="Int. J. Syst. Evol. Microbiol.">
        <title>The Global Catalogue of Microorganisms (GCM) 10K type strain sequencing project: providing services to taxonomists for standard genome sequencing and annotation.</title>
        <authorList>
            <consortium name="The Broad Institute Genomics Platform"/>
            <consortium name="The Broad Institute Genome Sequencing Center for Infectious Disease"/>
            <person name="Wu L."/>
            <person name="Ma J."/>
        </authorList>
    </citation>
    <scope>NUCLEOTIDE SEQUENCE [LARGE SCALE GENOMIC DNA]</scope>
    <source>
        <strain evidence="4">JCM 18126</strain>
    </source>
</reference>
<dbReference type="Gene3D" id="3.30.565.10">
    <property type="entry name" value="Histidine kinase-like ATPase, C-terminal domain"/>
    <property type="match status" value="1"/>
</dbReference>
<keyword evidence="1" id="KW-0808">Transferase</keyword>
<name>A0ABP9HXM0_9ACTN</name>
<keyword evidence="1" id="KW-0418">Kinase</keyword>
<dbReference type="PANTHER" id="PTHR35526:SF3">
    <property type="entry name" value="ANTI-SIGMA-F FACTOR RSBW"/>
    <property type="match status" value="1"/>
</dbReference>
<dbReference type="PANTHER" id="PTHR35526">
    <property type="entry name" value="ANTI-SIGMA-F FACTOR RSBW-RELATED"/>
    <property type="match status" value="1"/>
</dbReference>
<evidence type="ECO:0000259" key="2">
    <source>
        <dbReference type="Pfam" id="PF13581"/>
    </source>
</evidence>
<keyword evidence="4" id="KW-1185">Reference proteome</keyword>